<organism evidence="2">
    <name type="scientific">Gaeumannomyces tritici (strain R3-111a-1)</name>
    <name type="common">Wheat and barley take-all root rot fungus</name>
    <name type="synonym">Gaeumannomyces graminis var. tritici</name>
    <dbReference type="NCBI Taxonomy" id="644352"/>
    <lineage>
        <taxon>Eukaryota</taxon>
        <taxon>Fungi</taxon>
        <taxon>Dikarya</taxon>
        <taxon>Ascomycota</taxon>
        <taxon>Pezizomycotina</taxon>
        <taxon>Sordariomycetes</taxon>
        <taxon>Sordariomycetidae</taxon>
        <taxon>Magnaporthales</taxon>
        <taxon>Magnaporthaceae</taxon>
        <taxon>Gaeumannomyces</taxon>
    </lineage>
</organism>
<feature type="region of interest" description="Disordered" evidence="1">
    <location>
        <begin position="1"/>
        <end position="23"/>
    </location>
</feature>
<reference evidence="4" key="1">
    <citation type="submission" date="2010-07" db="EMBL/GenBank/DDBJ databases">
        <title>The genome sequence of Gaeumannomyces graminis var. tritici strain R3-111a-1.</title>
        <authorList>
            <consortium name="The Broad Institute Genome Sequencing Platform"/>
            <person name="Ma L.-J."/>
            <person name="Dead R."/>
            <person name="Young S."/>
            <person name="Zeng Q."/>
            <person name="Koehrsen M."/>
            <person name="Alvarado L."/>
            <person name="Berlin A."/>
            <person name="Chapman S.B."/>
            <person name="Chen Z."/>
            <person name="Freedman E."/>
            <person name="Gellesch M."/>
            <person name="Goldberg J."/>
            <person name="Griggs A."/>
            <person name="Gujja S."/>
            <person name="Heilman E.R."/>
            <person name="Heiman D."/>
            <person name="Hepburn T."/>
            <person name="Howarth C."/>
            <person name="Jen D."/>
            <person name="Larson L."/>
            <person name="Mehta T."/>
            <person name="Neiman D."/>
            <person name="Pearson M."/>
            <person name="Roberts A."/>
            <person name="Saif S."/>
            <person name="Shea T."/>
            <person name="Shenoy N."/>
            <person name="Sisk P."/>
            <person name="Stolte C."/>
            <person name="Sykes S."/>
            <person name="Walk T."/>
            <person name="White J."/>
            <person name="Yandava C."/>
            <person name="Haas B."/>
            <person name="Nusbaum C."/>
            <person name="Birren B."/>
        </authorList>
    </citation>
    <scope>NUCLEOTIDE SEQUENCE [LARGE SCALE GENOMIC DNA]</scope>
    <source>
        <strain evidence="4">R3-111a-1</strain>
    </source>
</reference>
<sequence length="92" mass="10124">MSRLHQSTQTQHPGQGLPGLSKKPNIYIALNPPEVPIWPGQPVPLTDAEASVLASSAAWFVEAVMLLRRASVISHCRSAQSREQIPEKWVTE</sequence>
<dbReference type="HOGENOM" id="CLU_2413387_0_0_1"/>
<proteinExistence type="predicted"/>
<reference evidence="3" key="5">
    <citation type="submission" date="2018-04" db="UniProtKB">
        <authorList>
            <consortium name="EnsemblFungi"/>
        </authorList>
    </citation>
    <scope>IDENTIFICATION</scope>
    <source>
        <strain evidence="3">R3-111a-1</strain>
    </source>
</reference>
<dbReference type="EnsemblFungi" id="EJT74818">
    <property type="protein sequence ID" value="EJT74818"/>
    <property type="gene ID" value="GGTG_08656"/>
</dbReference>
<gene>
    <name evidence="3" type="primary">20349114</name>
    <name evidence="2" type="ORF">GGTG_08656</name>
</gene>
<reference evidence="2" key="2">
    <citation type="submission" date="2010-07" db="EMBL/GenBank/DDBJ databases">
        <authorList>
            <consortium name="The Broad Institute Genome Sequencing Platform"/>
            <consortium name="Broad Institute Genome Sequencing Center for Infectious Disease"/>
            <person name="Ma L.-J."/>
            <person name="Dead R."/>
            <person name="Young S."/>
            <person name="Zeng Q."/>
            <person name="Koehrsen M."/>
            <person name="Alvarado L."/>
            <person name="Berlin A."/>
            <person name="Chapman S.B."/>
            <person name="Chen Z."/>
            <person name="Freedman E."/>
            <person name="Gellesch M."/>
            <person name="Goldberg J."/>
            <person name="Griggs A."/>
            <person name="Gujja S."/>
            <person name="Heilman E.R."/>
            <person name="Heiman D."/>
            <person name="Hepburn T."/>
            <person name="Howarth C."/>
            <person name="Jen D."/>
            <person name="Larson L."/>
            <person name="Mehta T."/>
            <person name="Neiman D."/>
            <person name="Pearson M."/>
            <person name="Roberts A."/>
            <person name="Saif S."/>
            <person name="Shea T."/>
            <person name="Shenoy N."/>
            <person name="Sisk P."/>
            <person name="Stolte C."/>
            <person name="Sykes S."/>
            <person name="Walk T."/>
            <person name="White J."/>
            <person name="Yandava C."/>
            <person name="Haas B."/>
            <person name="Nusbaum C."/>
            <person name="Birren B."/>
        </authorList>
    </citation>
    <scope>NUCLEOTIDE SEQUENCE</scope>
    <source>
        <strain evidence="2">R3-111a-1</strain>
    </source>
</reference>
<reference evidence="2" key="3">
    <citation type="submission" date="2010-09" db="EMBL/GenBank/DDBJ databases">
        <title>Annotation of Gaeumannomyces graminis var. tritici R3-111a-1.</title>
        <authorList>
            <consortium name="The Broad Institute Genome Sequencing Platform"/>
            <person name="Ma L.-J."/>
            <person name="Dead R."/>
            <person name="Young S.K."/>
            <person name="Zeng Q."/>
            <person name="Gargeya S."/>
            <person name="Fitzgerald M."/>
            <person name="Haas B."/>
            <person name="Abouelleil A."/>
            <person name="Alvarado L."/>
            <person name="Arachchi H.M."/>
            <person name="Berlin A."/>
            <person name="Brown A."/>
            <person name="Chapman S.B."/>
            <person name="Chen Z."/>
            <person name="Dunbar C."/>
            <person name="Freedman E."/>
            <person name="Gearin G."/>
            <person name="Gellesch M."/>
            <person name="Goldberg J."/>
            <person name="Griggs A."/>
            <person name="Gujja S."/>
            <person name="Heiman D."/>
            <person name="Howarth C."/>
            <person name="Larson L."/>
            <person name="Lui A."/>
            <person name="MacDonald P.J.P."/>
            <person name="Mehta T."/>
            <person name="Montmayeur A."/>
            <person name="Murphy C."/>
            <person name="Neiman D."/>
            <person name="Pearson M."/>
            <person name="Priest M."/>
            <person name="Roberts A."/>
            <person name="Saif S."/>
            <person name="Shea T."/>
            <person name="Shenoy N."/>
            <person name="Sisk P."/>
            <person name="Stolte C."/>
            <person name="Sykes S."/>
            <person name="Yandava C."/>
            <person name="Wortman J."/>
            <person name="Nusbaum C."/>
            <person name="Birren B."/>
        </authorList>
    </citation>
    <scope>NUCLEOTIDE SEQUENCE</scope>
    <source>
        <strain evidence="2">R3-111a-1</strain>
    </source>
</reference>
<evidence type="ECO:0000313" key="4">
    <source>
        <dbReference type="Proteomes" id="UP000006039"/>
    </source>
</evidence>
<name>J3P567_GAET3</name>
<evidence type="ECO:0000256" key="1">
    <source>
        <dbReference type="SAM" id="MobiDB-lite"/>
    </source>
</evidence>
<dbReference type="Proteomes" id="UP000006039">
    <property type="component" value="Unassembled WGS sequence"/>
</dbReference>
<feature type="compositionally biased region" description="Polar residues" evidence="1">
    <location>
        <begin position="1"/>
        <end position="13"/>
    </location>
</feature>
<dbReference type="GeneID" id="20349114"/>
<protein>
    <submittedName>
        <fullName evidence="2 3">Uncharacterized protein</fullName>
    </submittedName>
</protein>
<reference evidence="3" key="4">
    <citation type="journal article" date="2015" name="G3 (Bethesda)">
        <title>Genome sequences of three phytopathogenic species of the Magnaporthaceae family of fungi.</title>
        <authorList>
            <person name="Okagaki L.H."/>
            <person name="Nunes C.C."/>
            <person name="Sailsbery J."/>
            <person name="Clay B."/>
            <person name="Brown D."/>
            <person name="John T."/>
            <person name="Oh Y."/>
            <person name="Young N."/>
            <person name="Fitzgerald M."/>
            <person name="Haas B.J."/>
            <person name="Zeng Q."/>
            <person name="Young S."/>
            <person name="Adiconis X."/>
            <person name="Fan L."/>
            <person name="Levin J.Z."/>
            <person name="Mitchell T.K."/>
            <person name="Okubara P.A."/>
            <person name="Farman M.L."/>
            <person name="Kohn L.M."/>
            <person name="Birren B."/>
            <person name="Ma L.-J."/>
            <person name="Dean R.A."/>
        </authorList>
    </citation>
    <scope>NUCLEOTIDE SEQUENCE</scope>
    <source>
        <strain evidence="3">R3-111a-1</strain>
    </source>
</reference>
<dbReference type="AlphaFoldDB" id="J3P567"/>
<keyword evidence="4" id="KW-1185">Reference proteome</keyword>
<evidence type="ECO:0000313" key="3">
    <source>
        <dbReference type="EnsemblFungi" id="EJT74818"/>
    </source>
</evidence>
<evidence type="ECO:0000313" key="2">
    <source>
        <dbReference type="EMBL" id="EJT74818.1"/>
    </source>
</evidence>
<dbReference type="RefSeq" id="XP_009224762.1">
    <property type="nucleotide sequence ID" value="XM_009226498.1"/>
</dbReference>
<dbReference type="VEuPathDB" id="FungiDB:GGTG_08656"/>
<dbReference type="EMBL" id="GL385398">
    <property type="protein sequence ID" value="EJT74818.1"/>
    <property type="molecule type" value="Genomic_DNA"/>
</dbReference>
<accession>J3P567</accession>